<dbReference type="PROSITE" id="PS50995">
    <property type="entry name" value="HTH_MARR_2"/>
    <property type="match status" value="1"/>
</dbReference>
<dbReference type="RefSeq" id="WP_279247028.1">
    <property type="nucleotide sequence ID" value="NZ_SHNN01000005.1"/>
</dbReference>
<dbReference type="Pfam" id="PF01047">
    <property type="entry name" value="MarR"/>
    <property type="match status" value="1"/>
</dbReference>
<name>A0ABT3TNV2_9GAMM</name>
<dbReference type="EMBL" id="SHNN01000005">
    <property type="protein sequence ID" value="MCX2982997.1"/>
    <property type="molecule type" value="Genomic_DNA"/>
</dbReference>
<dbReference type="Gene3D" id="1.10.10.10">
    <property type="entry name" value="Winged helix-like DNA-binding domain superfamily/Winged helix DNA-binding domain"/>
    <property type="match status" value="1"/>
</dbReference>
<accession>A0ABT3TNV2</accession>
<gene>
    <name evidence="2" type="ORF">EYC98_19210</name>
</gene>
<proteinExistence type="predicted"/>
<comment type="caution">
    <text evidence="2">The sequence shown here is derived from an EMBL/GenBank/DDBJ whole genome shotgun (WGS) entry which is preliminary data.</text>
</comment>
<feature type="domain" description="HTH marR-type" evidence="1">
    <location>
        <begin position="8"/>
        <end position="146"/>
    </location>
</feature>
<dbReference type="PRINTS" id="PR00598">
    <property type="entry name" value="HTHMARR"/>
</dbReference>
<dbReference type="InterPro" id="IPR039422">
    <property type="entry name" value="MarR/SlyA-like"/>
</dbReference>
<protein>
    <submittedName>
        <fullName evidence="2">MarR family transcriptional regulator</fullName>
    </submittedName>
</protein>
<sequence length="158" mass="17524">MGTTDAFGLELGNLPDMLTIELRMGQILAEKAFSTISHTQVSPGLFMILTLIRNNPGQKQASLARSVQLDRSTMVPIMDHCERQGWVQRQPFPGDRRAHAICLTSSGVELVEKLEQDARKLETQVTAAMGKQKRDQFLTLLKEFQQALLAGSQVEVSS</sequence>
<organism evidence="2 3">
    <name type="scientific">Candidatus Litorirhabdus singularis</name>
    <dbReference type="NCBI Taxonomy" id="2518993"/>
    <lineage>
        <taxon>Bacteria</taxon>
        <taxon>Pseudomonadati</taxon>
        <taxon>Pseudomonadota</taxon>
        <taxon>Gammaproteobacteria</taxon>
        <taxon>Cellvibrionales</taxon>
        <taxon>Halieaceae</taxon>
        <taxon>Candidatus Litorirhabdus</taxon>
    </lineage>
</organism>
<reference evidence="2" key="1">
    <citation type="submission" date="2019-02" db="EMBL/GenBank/DDBJ databases">
        <authorList>
            <person name="Li S.-H."/>
        </authorList>
    </citation>
    <scope>NUCLEOTIDE SEQUENCE</scope>
    <source>
        <strain evidence="2">IMCC14734</strain>
    </source>
</reference>
<dbReference type="InterPro" id="IPR000835">
    <property type="entry name" value="HTH_MarR-typ"/>
</dbReference>
<keyword evidence="3" id="KW-1185">Reference proteome</keyword>
<dbReference type="PANTHER" id="PTHR33164">
    <property type="entry name" value="TRANSCRIPTIONAL REGULATOR, MARR FAMILY"/>
    <property type="match status" value="1"/>
</dbReference>
<evidence type="ECO:0000313" key="2">
    <source>
        <dbReference type="EMBL" id="MCX2982997.1"/>
    </source>
</evidence>
<evidence type="ECO:0000259" key="1">
    <source>
        <dbReference type="PROSITE" id="PS50995"/>
    </source>
</evidence>
<dbReference type="SMART" id="SM00347">
    <property type="entry name" value="HTH_MARR"/>
    <property type="match status" value="1"/>
</dbReference>
<dbReference type="Proteomes" id="UP001143362">
    <property type="component" value="Unassembled WGS sequence"/>
</dbReference>
<dbReference type="InterPro" id="IPR036390">
    <property type="entry name" value="WH_DNA-bd_sf"/>
</dbReference>
<dbReference type="InterPro" id="IPR036388">
    <property type="entry name" value="WH-like_DNA-bd_sf"/>
</dbReference>
<dbReference type="SUPFAM" id="SSF46785">
    <property type="entry name" value="Winged helix' DNA-binding domain"/>
    <property type="match status" value="1"/>
</dbReference>
<dbReference type="PANTHER" id="PTHR33164:SF43">
    <property type="entry name" value="HTH-TYPE TRANSCRIPTIONAL REPRESSOR YETL"/>
    <property type="match status" value="1"/>
</dbReference>
<evidence type="ECO:0000313" key="3">
    <source>
        <dbReference type="Proteomes" id="UP001143362"/>
    </source>
</evidence>